<sequence>MCRRVRILLPVFLVLTFLGRSKLVSSAEPTLFVSSFVAGDEGAIRAYEFNTKAGTLKLRHETTEVSSPFFLAVSEDGKFLYSIDAEKFGGPDDEEVAAFRIDKETGKLQRLNQQTARGTASCYLDIDSKGKCVVVANYSSGSVAAFPISNEGSIEPSASFIQHQGSSVDPKRQKGPNAHSIEISPDDRFALAADLGIDKILIYRLDAETATLTPNEQQSFVRLPPGSGPRHVTFHPNGKQVYVINELKNSVTHFDYEPESGRLTERKTISTLPDDFTEASYCADLKITPNGKFLYGTNRGHDSIAMYSIDENGALSLIGIEPSLGKGPQNLLISPNGKWLLCANMPGNNVVIFQIDQETGKLTAHGDQVEVKMPSCLRLLE</sequence>
<dbReference type="FunFam" id="2.130.10.10:FF:000306">
    <property type="entry name" value="3-carboxymuconate cyclase"/>
    <property type="match status" value="1"/>
</dbReference>
<dbReference type="Pfam" id="PF10282">
    <property type="entry name" value="Lactonase"/>
    <property type="match status" value="1"/>
</dbReference>
<dbReference type="KEGG" id="tpol:Mal48_38280"/>
<name>A0A517QSF2_9PLAN</name>
<accession>A0A517QSF2</accession>
<dbReference type="InterPro" id="IPR019405">
    <property type="entry name" value="Lactonase_7-beta_prop"/>
</dbReference>
<dbReference type="OrthoDB" id="9790815at2"/>
<keyword evidence="2" id="KW-0313">Glucose metabolism</keyword>
<keyword evidence="2" id="KW-0119">Carbohydrate metabolism</keyword>
<keyword evidence="4" id="KW-0378">Hydrolase</keyword>
<evidence type="ECO:0000313" key="5">
    <source>
        <dbReference type="Proteomes" id="UP000315724"/>
    </source>
</evidence>
<dbReference type="InterPro" id="IPR011048">
    <property type="entry name" value="Haem_d1_sf"/>
</dbReference>
<evidence type="ECO:0000256" key="1">
    <source>
        <dbReference type="ARBA" id="ARBA00005564"/>
    </source>
</evidence>
<dbReference type="AlphaFoldDB" id="A0A517QSF2"/>
<gene>
    <name evidence="4" type="primary">pgl_3</name>
    <name evidence="4" type="ORF">Mal48_38280</name>
</gene>
<protein>
    <submittedName>
        <fullName evidence="4">6-phosphogluconolactonase</fullName>
        <ecNumber evidence="4">3.1.1.31</ecNumber>
    </submittedName>
</protein>
<evidence type="ECO:0000256" key="2">
    <source>
        <dbReference type="ARBA" id="ARBA00022526"/>
    </source>
</evidence>
<evidence type="ECO:0000313" key="4">
    <source>
        <dbReference type="EMBL" id="QDT34566.1"/>
    </source>
</evidence>
<organism evidence="4 5">
    <name type="scientific">Thalassoglobus polymorphus</name>
    <dbReference type="NCBI Taxonomy" id="2527994"/>
    <lineage>
        <taxon>Bacteria</taxon>
        <taxon>Pseudomonadati</taxon>
        <taxon>Planctomycetota</taxon>
        <taxon>Planctomycetia</taxon>
        <taxon>Planctomycetales</taxon>
        <taxon>Planctomycetaceae</taxon>
        <taxon>Thalassoglobus</taxon>
    </lineage>
</organism>
<dbReference type="PANTHER" id="PTHR30344">
    <property type="entry name" value="6-PHOSPHOGLUCONOLACTONASE-RELATED"/>
    <property type="match status" value="1"/>
</dbReference>
<dbReference type="SUPFAM" id="SSF51004">
    <property type="entry name" value="C-terminal (heme d1) domain of cytochrome cd1-nitrite reductase"/>
    <property type="match status" value="1"/>
</dbReference>
<dbReference type="InterPro" id="IPR015943">
    <property type="entry name" value="WD40/YVTN_repeat-like_dom_sf"/>
</dbReference>
<dbReference type="GO" id="GO:0017057">
    <property type="term" value="F:6-phosphogluconolactonase activity"/>
    <property type="evidence" value="ECO:0007669"/>
    <property type="project" value="UniProtKB-EC"/>
</dbReference>
<dbReference type="Gene3D" id="2.130.10.10">
    <property type="entry name" value="YVTN repeat-like/Quinoprotein amine dehydrogenase"/>
    <property type="match status" value="1"/>
</dbReference>
<keyword evidence="5" id="KW-1185">Reference proteome</keyword>
<dbReference type="GO" id="GO:0005829">
    <property type="term" value="C:cytosol"/>
    <property type="evidence" value="ECO:0007669"/>
    <property type="project" value="TreeGrafter"/>
</dbReference>
<reference evidence="4 5" key="1">
    <citation type="submission" date="2019-02" db="EMBL/GenBank/DDBJ databases">
        <title>Deep-cultivation of Planctomycetes and their phenomic and genomic characterization uncovers novel biology.</title>
        <authorList>
            <person name="Wiegand S."/>
            <person name="Jogler M."/>
            <person name="Boedeker C."/>
            <person name="Pinto D."/>
            <person name="Vollmers J."/>
            <person name="Rivas-Marin E."/>
            <person name="Kohn T."/>
            <person name="Peeters S.H."/>
            <person name="Heuer A."/>
            <person name="Rast P."/>
            <person name="Oberbeckmann S."/>
            <person name="Bunk B."/>
            <person name="Jeske O."/>
            <person name="Meyerdierks A."/>
            <person name="Storesund J.E."/>
            <person name="Kallscheuer N."/>
            <person name="Luecker S."/>
            <person name="Lage O.M."/>
            <person name="Pohl T."/>
            <person name="Merkel B.J."/>
            <person name="Hornburger P."/>
            <person name="Mueller R.-W."/>
            <person name="Bruemmer F."/>
            <person name="Labrenz M."/>
            <person name="Spormann A.M."/>
            <person name="Op den Camp H."/>
            <person name="Overmann J."/>
            <person name="Amann R."/>
            <person name="Jetten M.S.M."/>
            <person name="Mascher T."/>
            <person name="Medema M.H."/>
            <person name="Devos D.P."/>
            <person name="Kaster A.-K."/>
            <person name="Ovreas L."/>
            <person name="Rohde M."/>
            <person name="Galperin M.Y."/>
            <person name="Jogler C."/>
        </authorList>
    </citation>
    <scope>NUCLEOTIDE SEQUENCE [LARGE SCALE GENOMIC DNA]</scope>
    <source>
        <strain evidence="4 5">Mal48</strain>
    </source>
</reference>
<dbReference type="Proteomes" id="UP000315724">
    <property type="component" value="Chromosome"/>
</dbReference>
<dbReference type="EC" id="3.1.1.31" evidence="4"/>
<dbReference type="InterPro" id="IPR050282">
    <property type="entry name" value="Cycloisomerase_2"/>
</dbReference>
<proteinExistence type="inferred from homology"/>
<dbReference type="RefSeq" id="WP_145202705.1">
    <property type="nucleotide sequence ID" value="NZ_CP036267.1"/>
</dbReference>
<dbReference type="PANTHER" id="PTHR30344:SF1">
    <property type="entry name" value="6-PHOSPHOGLUCONOLACTONASE"/>
    <property type="match status" value="1"/>
</dbReference>
<feature type="region of interest" description="Disordered" evidence="3">
    <location>
        <begin position="162"/>
        <end position="182"/>
    </location>
</feature>
<dbReference type="GO" id="GO:0006006">
    <property type="term" value="P:glucose metabolic process"/>
    <property type="evidence" value="ECO:0007669"/>
    <property type="project" value="UniProtKB-KW"/>
</dbReference>
<comment type="similarity">
    <text evidence="1">Belongs to the cycloisomerase 2 family.</text>
</comment>
<evidence type="ECO:0000256" key="3">
    <source>
        <dbReference type="SAM" id="MobiDB-lite"/>
    </source>
</evidence>
<dbReference type="EMBL" id="CP036267">
    <property type="protein sequence ID" value="QDT34566.1"/>
    <property type="molecule type" value="Genomic_DNA"/>
</dbReference>